<dbReference type="InterPro" id="IPR055251">
    <property type="entry name" value="SOS1_NGEF_PH"/>
</dbReference>
<dbReference type="SMART" id="SM00325">
    <property type="entry name" value="RhoGEF"/>
    <property type="match status" value="1"/>
</dbReference>
<evidence type="ECO:0000259" key="6">
    <source>
        <dbReference type="PROSITE" id="PS50010"/>
    </source>
</evidence>
<protein>
    <submittedName>
        <fullName evidence="7">Neuroepithelial cell-transforming gene 1 isoform X1</fullName>
    </submittedName>
</protein>
<dbReference type="Pfam" id="PF00621">
    <property type="entry name" value="RhoGEF"/>
    <property type="match status" value="1"/>
</dbReference>
<proteinExistence type="predicted"/>
<feature type="region of interest" description="Disordered" evidence="4">
    <location>
        <begin position="715"/>
        <end position="760"/>
    </location>
</feature>
<dbReference type="CDD" id="cd13224">
    <property type="entry name" value="PH_Net1"/>
    <property type="match status" value="1"/>
</dbReference>
<dbReference type="GO" id="GO:0035025">
    <property type="term" value="P:positive regulation of Rho protein signal transduction"/>
    <property type="evidence" value="ECO:0007669"/>
    <property type="project" value="TreeGrafter"/>
</dbReference>
<feature type="domain" description="PH" evidence="5">
    <location>
        <begin position="393"/>
        <end position="508"/>
    </location>
</feature>
<dbReference type="Gene3D" id="2.30.29.30">
    <property type="entry name" value="Pleckstrin-homology domain (PH domain)/Phosphotyrosine-binding domain (PTB)"/>
    <property type="match status" value="1"/>
</dbReference>
<dbReference type="InterPro" id="IPR037853">
    <property type="entry name" value="Net1_PH"/>
</dbReference>
<evidence type="ECO:0000256" key="3">
    <source>
        <dbReference type="ARBA" id="ARBA00022658"/>
    </source>
</evidence>
<dbReference type="PROSITE" id="PS00741">
    <property type="entry name" value="DH_1"/>
    <property type="match status" value="1"/>
</dbReference>
<dbReference type="Pfam" id="PF22697">
    <property type="entry name" value="SOS1_NGEF_PH"/>
    <property type="match status" value="1"/>
</dbReference>
<evidence type="ECO:0000313" key="7">
    <source>
        <dbReference type="EMBL" id="CAH2275511.1"/>
    </source>
</evidence>
<comment type="subcellular location">
    <subcellularLocation>
        <location evidence="1">Cytoplasm</location>
    </subcellularLocation>
</comment>
<gene>
    <name evidence="7" type="ORF">PECUL_23A021775</name>
</gene>
<evidence type="ECO:0000256" key="4">
    <source>
        <dbReference type="SAM" id="MobiDB-lite"/>
    </source>
</evidence>
<feature type="compositionally biased region" description="Basic residues" evidence="4">
    <location>
        <begin position="22"/>
        <end position="32"/>
    </location>
</feature>
<dbReference type="PROSITE" id="PS50003">
    <property type="entry name" value="PH_DOMAIN"/>
    <property type="match status" value="1"/>
</dbReference>
<dbReference type="GO" id="GO:0035556">
    <property type="term" value="P:intracellular signal transduction"/>
    <property type="evidence" value="ECO:0007669"/>
    <property type="project" value="InterPro"/>
</dbReference>
<feature type="compositionally biased region" description="Low complexity" evidence="4">
    <location>
        <begin position="45"/>
        <end position="58"/>
    </location>
</feature>
<feature type="region of interest" description="Disordered" evidence="4">
    <location>
        <begin position="133"/>
        <end position="157"/>
    </location>
</feature>
<dbReference type="PANTHER" id="PTHR46006">
    <property type="entry name" value="RHO GUANINE NUCLEOTIDE EXCHANGE FACTOR AT 64C, ISOFORM A"/>
    <property type="match status" value="1"/>
</dbReference>
<dbReference type="Gene3D" id="1.20.900.10">
    <property type="entry name" value="Dbl homology (DH) domain"/>
    <property type="match status" value="1"/>
</dbReference>
<reference evidence="7" key="1">
    <citation type="submission" date="2022-03" db="EMBL/GenBank/DDBJ databases">
        <authorList>
            <person name="Alioto T."/>
            <person name="Alioto T."/>
            <person name="Gomez Garrido J."/>
        </authorList>
    </citation>
    <scope>NUCLEOTIDE SEQUENCE</scope>
</reference>
<feature type="domain" description="DH" evidence="6">
    <location>
        <begin position="181"/>
        <end position="363"/>
    </location>
</feature>
<dbReference type="SMART" id="SM00233">
    <property type="entry name" value="PH"/>
    <property type="match status" value="1"/>
</dbReference>
<dbReference type="SUPFAM" id="SSF50729">
    <property type="entry name" value="PH domain-like"/>
    <property type="match status" value="1"/>
</dbReference>
<dbReference type="PANTHER" id="PTHR46006:SF4">
    <property type="entry name" value="NEUROEPITHELIAL CELL-TRANSFORMING GENE 1 PROTEIN"/>
    <property type="match status" value="1"/>
</dbReference>
<keyword evidence="3" id="KW-0344">Guanine-nucleotide releasing factor</keyword>
<evidence type="ECO:0000259" key="5">
    <source>
        <dbReference type="PROSITE" id="PS50003"/>
    </source>
</evidence>
<dbReference type="FunFam" id="2.30.29.30:FF:000151">
    <property type="entry name" value="Rho guanine nucleotide exchange factor 3"/>
    <property type="match status" value="1"/>
</dbReference>
<dbReference type="InterPro" id="IPR001331">
    <property type="entry name" value="GDS_CDC24_CS"/>
</dbReference>
<dbReference type="InterPro" id="IPR011993">
    <property type="entry name" value="PH-like_dom_sf"/>
</dbReference>
<dbReference type="AlphaFoldDB" id="A0AAD1VZR9"/>
<dbReference type="InterPro" id="IPR001849">
    <property type="entry name" value="PH_domain"/>
</dbReference>
<keyword evidence="2" id="KW-0963">Cytoplasm</keyword>
<name>A0AAD1VZR9_PELCU</name>
<dbReference type="FunFam" id="1.20.900.10:FF:000010">
    <property type="entry name" value="Rho guanine nucleotide exchange factor 3 isoform 1"/>
    <property type="match status" value="1"/>
</dbReference>
<dbReference type="SUPFAM" id="SSF48065">
    <property type="entry name" value="DBL homology domain (DH-domain)"/>
    <property type="match status" value="1"/>
</dbReference>
<evidence type="ECO:0000256" key="2">
    <source>
        <dbReference type="ARBA" id="ARBA00022490"/>
    </source>
</evidence>
<keyword evidence="8" id="KW-1185">Reference proteome</keyword>
<dbReference type="EMBL" id="OW240914">
    <property type="protein sequence ID" value="CAH2275511.1"/>
    <property type="molecule type" value="Genomic_DNA"/>
</dbReference>
<organism evidence="7 8">
    <name type="scientific">Pelobates cultripes</name>
    <name type="common">Western spadefoot toad</name>
    <dbReference type="NCBI Taxonomy" id="61616"/>
    <lineage>
        <taxon>Eukaryota</taxon>
        <taxon>Metazoa</taxon>
        <taxon>Chordata</taxon>
        <taxon>Craniata</taxon>
        <taxon>Vertebrata</taxon>
        <taxon>Euteleostomi</taxon>
        <taxon>Amphibia</taxon>
        <taxon>Batrachia</taxon>
        <taxon>Anura</taxon>
        <taxon>Pelobatoidea</taxon>
        <taxon>Pelobatidae</taxon>
        <taxon>Pelobates</taxon>
    </lineage>
</organism>
<dbReference type="InterPro" id="IPR035899">
    <property type="entry name" value="DBL_dom_sf"/>
</dbReference>
<evidence type="ECO:0000313" key="8">
    <source>
        <dbReference type="Proteomes" id="UP001295444"/>
    </source>
</evidence>
<dbReference type="CDD" id="cd00160">
    <property type="entry name" value="RhoGEF"/>
    <property type="match status" value="1"/>
</dbReference>
<dbReference type="InterPro" id="IPR000219">
    <property type="entry name" value="DH_dom"/>
</dbReference>
<accession>A0AAD1VZR9</accession>
<dbReference type="Proteomes" id="UP001295444">
    <property type="component" value="Chromosome 03"/>
</dbReference>
<evidence type="ECO:0000256" key="1">
    <source>
        <dbReference type="ARBA" id="ARBA00004496"/>
    </source>
</evidence>
<dbReference type="InterPro" id="IPR051480">
    <property type="entry name" value="Endocytic_GEF_Adapter"/>
</dbReference>
<feature type="compositionally biased region" description="Polar residues" evidence="4">
    <location>
        <begin position="133"/>
        <end position="146"/>
    </location>
</feature>
<sequence>MEGDEVMAPPADPSPPNENVKPKKRNGPRRKASVSSLAGPTTPEGGSSSRRSLRRGSSFTFLTPGPQWDFSLKRKRREKDEDSVSLYSFDLKEPSNKRVRPLARVTSLANLISPVRNGAVRRFGQTIQSFTMRAENKSPTSAQKSCSRMAAPTPPKRRNSVLWSEMLDINMKESLSAKEIKRQEAIFEMTRGEQDLIEDLKLARKAYHDPMLKLSIMSEDELGQIFGDLDAYIPLHEEFLAKLGEATKADGTVGQIGHILVNWLPRLNAYKRYCSNQLAAKALLDKKKLDPRVQDFLQRCLESPFSRKLDLWSFLDIPRSRLVKYPLLLKEILRHTPKDHPDISSLEKALCLIQGVLSDINLKKGESECQYYIEQLEYLEDKQKDPRIDSSKVLLCHGELKNKNGHKLYLFLFQDILVLTRPVTRNEHHYYQVYRQPIPVQELVLEDLQDGDVRMGGSFRGAFSNSDKAKNIFRVRFQEACHGQSHTLQANDVFHKQQWLNCIRTAISPYQQASPTEVKELPDVNEECEENQPPVPNIKGQRRESTISGVMDIDLDENDGSYWKLHVEDFSSCTIVLEKRYWPKSGGLSNLKSCGKDVGNSDNTLCIPTGSTEKSFDIANIPHWESPRPAATEVCHPVSRITHTRAPCSLHLPSFIAVKHVTQACHLESGRMGYDSSWTSGDILIGDLMWSSFEGIVEEHVVCASSRNVHLSTQTAREHLKGSAPTRGAEGEYSAESQSRGAIEETHNKDKKHIPAQGID</sequence>
<dbReference type="GO" id="GO:0005737">
    <property type="term" value="C:cytoplasm"/>
    <property type="evidence" value="ECO:0007669"/>
    <property type="project" value="UniProtKB-SubCell"/>
</dbReference>
<dbReference type="PROSITE" id="PS50010">
    <property type="entry name" value="DH_2"/>
    <property type="match status" value="1"/>
</dbReference>
<feature type="region of interest" description="Disordered" evidence="4">
    <location>
        <begin position="1"/>
        <end position="67"/>
    </location>
</feature>
<dbReference type="GO" id="GO:0005085">
    <property type="term" value="F:guanyl-nucleotide exchange factor activity"/>
    <property type="evidence" value="ECO:0007669"/>
    <property type="project" value="UniProtKB-KW"/>
</dbReference>